<dbReference type="Proteomes" id="UP000053467">
    <property type="component" value="Unassembled WGS sequence"/>
</dbReference>
<evidence type="ECO:0000313" key="2">
    <source>
        <dbReference type="EMBL" id="KUK86758.1"/>
    </source>
</evidence>
<gene>
    <name evidence="2" type="ORF">XE03_1246</name>
</gene>
<proteinExistence type="predicted"/>
<reference evidence="3" key="1">
    <citation type="journal article" date="2015" name="MBio">
        <title>Genome-Resolved Metagenomic Analysis Reveals Roles for Candidate Phyla and Other Microbial Community Members in Biogeochemical Transformations in Oil Reservoirs.</title>
        <authorList>
            <person name="Hu P."/>
            <person name="Tom L."/>
            <person name="Singh A."/>
            <person name="Thomas B.C."/>
            <person name="Baker B.J."/>
            <person name="Piceno Y.M."/>
            <person name="Andersen G.L."/>
            <person name="Banfield J.F."/>
        </authorList>
    </citation>
    <scope>NUCLEOTIDE SEQUENCE [LARGE SCALE GENOMIC DNA]</scope>
</reference>
<keyword evidence="1" id="KW-0472">Membrane</keyword>
<evidence type="ECO:0000313" key="3">
    <source>
        <dbReference type="Proteomes" id="UP000053467"/>
    </source>
</evidence>
<organism evidence="2 3">
    <name type="scientific">candidate division TA06 bacterium 34_109</name>
    <dbReference type="NCBI Taxonomy" id="1635277"/>
    <lineage>
        <taxon>Bacteria</taxon>
        <taxon>Bacteria division TA06</taxon>
    </lineage>
</organism>
<evidence type="ECO:0000256" key="1">
    <source>
        <dbReference type="SAM" id="Phobius"/>
    </source>
</evidence>
<feature type="transmembrane region" description="Helical" evidence="1">
    <location>
        <begin position="6"/>
        <end position="32"/>
    </location>
</feature>
<keyword evidence="1" id="KW-1133">Transmembrane helix</keyword>
<name>A0A101I201_UNCT6</name>
<dbReference type="AlphaFoldDB" id="A0A101I201"/>
<dbReference type="EMBL" id="LGGX01000012">
    <property type="protein sequence ID" value="KUK86758.1"/>
    <property type="molecule type" value="Genomic_DNA"/>
</dbReference>
<accession>A0A101I201</accession>
<keyword evidence="1" id="KW-0812">Transmembrane</keyword>
<comment type="caution">
    <text evidence="2">The sequence shown here is derived from an EMBL/GenBank/DDBJ whole genome shotgun (WGS) entry which is preliminary data.</text>
</comment>
<sequence>MIFEFIVIIVSIVLLVFHLEFFVIILLSLLFIHRIFVTLKKENKPNIHKKYFITPSSLSSKLLTELLNSNVFEGEFHILSKASVNNQNELTLKNIRMMKKKGNIIYSNIENRITDILSYSYKNNLILIVNEEKIPKNLIKMFNIRIIDISSILEEKKEELRGRKLKVEITEKVEDGYYCKRKDLKDVIIFLKNGEYPLNIGEEIDVEVENIFETPQKRIIYVKRSY</sequence>
<protein>
    <submittedName>
        <fullName evidence="2">Uncharacterized protein</fullName>
    </submittedName>
</protein>